<dbReference type="OrthoDB" id="5856320at2759"/>
<protein>
    <submittedName>
        <fullName evidence="6">DDE Tnp4 domain-containing protein</fullName>
    </submittedName>
</protein>
<dbReference type="AlphaFoldDB" id="A0A7I4YDF5"/>
<reference evidence="6" key="1">
    <citation type="submission" date="2020-12" db="UniProtKB">
        <authorList>
            <consortium name="WormBaseParasite"/>
        </authorList>
    </citation>
    <scope>IDENTIFICATION</scope>
    <source>
        <strain evidence="6">MHco3</strain>
    </source>
</reference>
<evidence type="ECO:0000256" key="1">
    <source>
        <dbReference type="ARBA" id="ARBA00001968"/>
    </source>
</evidence>
<evidence type="ECO:0000313" key="6">
    <source>
        <dbReference type="WBParaSite" id="HCON_00081070-00001"/>
    </source>
</evidence>
<dbReference type="Proteomes" id="UP000025227">
    <property type="component" value="Unplaced"/>
</dbReference>
<dbReference type="GO" id="GO:0046872">
    <property type="term" value="F:metal ion binding"/>
    <property type="evidence" value="ECO:0007669"/>
    <property type="project" value="UniProtKB-KW"/>
</dbReference>
<dbReference type="InterPro" id="IPR027806">
    <property type="entry name" value="HARBI1_dom"/>
</dbReference>
<evidence type="ECO:0000256" key="2">
    <source>
        <dbReference type="ARBA" id="ARBA00022723"/>
    </source>
</evidence>
<keyword evidence="2" id="KW-0479">Metal-binding</keyword>
<dbReference type="WBParaSite" id="HCON_00081070-00001">
    <property type="protein sequence ID" value="HCON_00081070-00001"/>
    <property type="gene ID" value="HCON_00081070"/>
</dbReference>
<sequence>MAGHQVVWEMQDCRSLHAIEHKENGRQQRSSPPTHTKLGKFWPVQHQILVDRGFAQRYRLVRPYIHASADTPSKRRFNAEPSSARQAAGSTFGMLSKRFGLLQNTRRS</sequence>
<comment type="cofactor">
    <cofactor evidence="1">
        <name>a divalent metal cation</name>
        <dbReference type="ChEBI" id="CHEBI:60240"/>
    </cofactor>
</comment>
<feature type="compositionally biased region" description="Polar residues" evidence="3">
    <location>
        <begin position="80"/>
        <end position="89"/>
    </location>
</feature>
<organism evidence="5 6">
    <name type="scientific">Haemonchus contortus</name>
    <name type="common">Barber pole worm</name>
    <dbReference type="NCBI Taxonomy" id="6289"/>
    <lineage>
        <taxon>Eukaryota</taxon>
        <taxon>Metazoa</taxon>
        <taxon>Ecdysozoa</taxon>
        <taxon>Nematoda</taxon>
        <taxon>Chromadorea</taxon>
        <taxon>Rhabditida</taxon>
        <taxon>Rhabditina</taxon>
        <taxon>Rhabditomorpha</taxon>
        <taxon>Strongyloidea</taxon>
        <taxon>Trichostrongylidae</taxon>
        <taxon>Haemonchus</taxon>
    </lineage>
</organism>
<feature type="region of interest" description="Disordered" evidence="3">
    <location>
        <begin position="69"/>
        <end position="89"/>
    </location>
</feature>
<evidence type="ECO:0000256" key="3">
    <source>
        <dbReference type="SAM" id="MobiDB-lite"/>
    </source>
</evidence>
<dbReference type="Pfam" id="PF13359">
    <property type="entry name" value="DDE_Tnp_4"/>
    <property type="match status" value="1"/>
</dbReference>
<name>A0A7I4YDF5_HAECO</name>
<feature type="domain" description="DDE Tnp4" evidence="4">
    <location>
        <begin position="38"/>
        <end position="105"/>
    </location>
</feature>
<feature type="region of interest" description="Disordered" evidence="3">
    <location>
        <begin position="18"/>
        <end position="38"/>
    </location>
</feature>
<evidence type="ECO:0000313" key="5">
    <source>
        <dbReference type="Proteomes" id="UP000025227"/>
    </source>
</evidence>
<keyword evidence="5" id="KW-1185">Reference proteome</keyword>
<evidence type="ECO:0000259" key="4">
    <source>
        <dbReference type="Pfam" id="PF13359"/>
    </source>
</evidence>
<accession>A0A7I4YDF5</accession>
<proteinExistence type="predicted"/>